<name>A0A7W4VSV3_9ACTN</name>
<dbReference type="AlphaFoldDB" id="A0A7W4VSV3"/>
<dbReference type="InterPro" id="IPR029057">
    <property type="entry name" value="PRTase-like"/>
</dbReference>
<feature type="domain" description="Phosphoribosyltransferase" evidence="2">
    <location>
        <begin position="192"/>
        <end position="234"/>
    </location>
</feature>
<dbReference type="Pfam" id="PF00156">
    <property type="entry name" value="Pribosyltran"/>
    <property type="match status" value="1"/>
</dbReference>
<keyword evidence="3" id="KW-0808">Transferase</keyword>
<dbReference type="RefSeq" id="WP_183590853.1">
    <property type="nucleotide sequence ID" value="NZ_JACHWR010000001.1"/>
</dbReference>
<dbReference type="Proteomes" id="UP000589626">
    <property type="component" value="Unassembled WGS sequence"/>
</dbReference>
<dbReference type="SUPFAM" id="SSF53271">
    <property type="entry name" value="PRTase-like"/>
    <property type="match status" value="1"/>
</dbReference>
<comment type="caution">
    <text evidence="3">The sequence shown here is derived from an EMBL/GenBank/DDBJ whole genome shotgun (WGS) entry which is preliminary data.</text>
</comment>
<proteinExistence type="inferred from homology"/>
<evidence type="ECO:0000256" key="1">
    <source>
        <dbReference type="ARBA" id="ARBA00008007"/>
    </source>
</evidence>
<comment type="similarity">
    <text evidence="1">Belongs to the ComF/GntX family.</text>
</comment>
<accession>A0A7W4VSV3</accession>
<keyword evidence="3" id="KW-0328">Glycosyltransferase</keyword>
<evidence type="ECO:0000313" key="4">
    <source>
        <dbReference type="Proteomes" id="UP000589626"/>
    </source>
</evidence>
<evidence type="ECO:0000313" key="3">
    <source>
        <dbReference type="EMBL" id="MBB3040873.1"/>
    </source>
</evidence>
<protein>
    <submittedName>
        <fullName evidence="3">Putative amidophosphoribosyltransferase</fullName>
    </submittedName>
</protein>
<dbReference type="GO" id="GO:0016757">
    <property type="term" value="F:glycosyltransferase activity"/>
    <property type="evidence" value="ECO:0007669"/>
    <property type="project" value="UniProtKB-KW"/>
</dbReference>
<dbReference type="InterPro" id="IPR000836">
    <property type="entry name" value="PRTase_dom"/>
</dbReference>
<dbReference type="InterPro" id="IPR051910">
    <property type="entry name" value="ComF/GntX_DNA_util-trans"/>
</dbReference>
<evidence type="ECO:0000259" key="2">
    <source>
        <dbReference type="Pfam" id="PF00156"/>
    </source>
</evidence>
<gene>
    <name evidence="3" type="ORF">FHU40_000674</name>
</gene>
<organism evidence="3 4">
    <name type="scientific">Nocardioides soli</name>
    <dbReference type="NCBI Taxonomy" id="1036020"/>
    <lineage>
        <taxon>Bacteria</taxon>
        <taxon>Bacillati</taxon>
        <taxon>Actinomycetota</taxon>
        <taxon>Actinomycetes</taxon>
        <taxon>Propionibacteriales</taxon>
        <taxon>Nocardioidaceae</taxon>
        <taxon>Nocardioides</taxon>
    </lineage>
</organism>
<reference evidence="3 4" key="1">
    <citation type="submission" date="2020-08" db="EMBL/GenBank/DDBJ databases">
        <title>Sequencing the genomes of 1000 actinobacteria strains.</title>
        <authorList>
            <person name="Klenk H.-P."/>
        </authorList>
    </citation>
    <scope>NUCLEOTIDE SEQUENCE [LARGE SCALE GENOMIC DNA]</scope>
    <source>
        <strain evidence="3 4">DSM 105498</strain>
    </source>
</reference>
<keyword evidence="4" id="KW-1185">Reference proteome</keyword>
<dbReference type="PANTHER" id="PTHR47505">
    <property type="entry name" value="DNA UTILIZATION PROTEIN YHGH"/>
    <property type="match status" value="1"/>
</dbReference>
<sequence length="247" mass="25511">MPRETWADLADAAADLLLGRRCAGCGRAGRVLCGDCADGLPDGAAPARPDPVPPGLAPPFAAGEYAGVVRALLLGHKERRMLGLRDPLARLLADAVRAALADHPDGPVVLVPVPSRPGTARTRGHDPTLRITTRAARRLRGSGADVVAASLLRSRPGVVDQAGLGADDRAVNLAGSMHCPSDRLRALAARRTQARVVVCDDVVTTGSTLREAQRALEAVGLEVVAVAAVAATRRRGRGGGPWALSSP</sequence>
<dbReference type="PANTHER" id="PTHR47505:SF1">
    <property type="entry name" value="DNA UTILIZATION PROTEIN YHGH"/>
    <property type="match status" value="1"/>
</dbReference>
<dbReference type="EMBL" id="JACHWR010000001">
    <property type="protein sequence ID" value="MBB3040873.1"/>
    <property type="molecule type" value="Genomic_DNA"/>
</dbReference>
<dbReference type="Gene3D" id="3.40.50.2020">
    <property type="match status" value="1"/>
</dbReference>